<dbReference type="InterPro" id="IPR029044">
    <property type="entry name" value="Nucleotide-diphossugar_trans"/>
</dbReference>
<comment type="caution">
    <text evidence="2">The sequence shown here is derived from an EMBL/GenBank/DDBJ whole genome shotgun (WGS) entry which is preliminary data.</text>
</comment>
<evidence type="ECO:0000259" key="1">
    <source>
        <dbReference type="Pfam" id="PF00535"/>
    </source>
</evidence>
<reference evidence="2 3" key="1">
    <citation type="submission" date="2018-09" db="EMBL/GenBank/DDBJ databases">
        <title>Metagenome Assembled Genomes from an Advanced Water Purification Facility.</title>
        <authorList>
            <person name="Stamps B.W."/>
            <person name="Spear J.R."/>
        </authorList>
    </citation>
    <scope>NUCLEOTIDE SEQUENCE [LARGE SCALE GENOMIC DNA]</scope>
    <source>
        <strain evidence="2">Bin_54_1</strain>
    </source>
</reference>
<dbReference type="InterPro" id="IPR001173">
    <property type="entry name" value="Glyco_trans_2-like"/>
</dbReference>
<dbReference type="Proteomes" id="UP000321055">
    <property type="component" value="Unassembled WGS sequence"/>
</dbReference>
<dbReference type="SUPFAM" id="SSF53448">
    <property type="entry name" value="Nucleotide-diphospho-sugar transferases"/>
    <property type="match status" value="1"/>
</dbReference>
<feature type="domain" description="Glycosyltransferase 2-like" evidence="1">
    <location>
        <begin position="94"/>
        <end position="229"/>
    </location>
</feature>
<evidence type="ECO:0000313" key="3">
    <source>
        <dbReference type="Proteomes" id="UP000321055"/>
    </source>
</evidence>
<sequence>MLFHKISIRNRCIPIGFRNTPKPTKASLQMTKLFKYVPAAINILKTQGFRALLTRIHRKCFSAPQKAQPHKNDYSIATRYHTLSFPETPNPDISIVIPVYNKHLYTFTCLKSIHENSGESVYEVIVVDDASTDDTSKMLSAIKGITVIHNIENKGFIHSCNTGVNAAKGRFIVLLNNDTIVTRDWLSALTKTFSDFPDAGLVGVKLVYPDGKLQEAGGIVWQDASAWNYGRTDDPEKPEYSYCRAVDYCSGACLMIKRQDLVDLGLLDDYYSPAYYEDTDLAFRVRKIGKRVYYQPAVTVIHFEGVSSGTDVTQGTKRYQTVNHEKFYRRWHETLQSHRPNGDMPHLEKERDVNKRVLVLDDLVLMPDNDSGSLRMFNLLQVFKKLGYKVSFIAKTLAYHPVYTRRMQSIGIECFYLPYLESIHSHLIAHGHLYDVVLLSRVNVAEQFIDTAKKYCTNAMILFDTVDLHFLREQRQALINQDKQQLAAAERLKLQELSTARKADKTLLVSPVEIELFKQEAPDVPVALLSNIHQNQETVYGYQERKDILFIGGFEHRPNVDAMEFFINEIFPILHSLKTDLKLLIIGSNIPSKIAAHASSHIIIKGFVSDIKPIFDRIRLSIAPIRYGAGVKGKINTSMTYGVPVIATTVAAEGMNLTHGKDILVADTPEDFARQIVRAYDDEQLWTSLSNSGKVNIEEHFSFAVAERQLRNILQDGQNSKNTSNQAINA</sequence>
<dbReference type="AlphaFoldDB" id="A0A5C7VQF2"/>
<dbReference type="CDD" id="cd03801">
    <property type="entry name" value="GT4_PimA-like"/>
    <property type="match status" value="1"/>
</dbReference>
<dbReference type="Gene3D" id="3.90.550.10">
    <property type="entry name" value="Spore Coat Polysaccharide Biosynthesis Protein SpsA, Chain A"/>
    <property type="match status" value="1"/>
</dbReference>
<dbReference type="GO" id="GO:0016740">
    <property type="term" value="F:transferase activity"/>
    <property type="evidence" value="ECO:0007669"/>
    <property type="project" value="UniProtKB-KW"/>
</dbReference>
<gene>
    <name evidence="2" type="ORF">E6Q60_11425</name>
</gene>
<dbReference type="CDD" id="cd04186">
    <property type="entry name" value="GT_2_like_c"/>
    <property type="match status" value="1"/>
</dbReference>
<dbReference type="SUPFAM" id="SSF53756">
    <property type="entry name" value="UDP-Glycosyltransferase/glycogen phosphorylase"/>
    <property type="match status" value="1"/>
</dbReference>
<dbReference type="EMBL" id="SSFX01000092">
    <property type="protein sequence ID" value="TXI26773.1"/>
    <property type="molecule type" value="Genomic_DNA"/>
</dbReference>
<organism evidence="2 3">
    <name type="scientific">Nitrosomonas oligotropha</name>
    <dbReference type="NCBI Taxonomy" id="42354"/>
    <lineage>
        <taxon>Bacteria</taxon>
        <taxon>Pseudomonadati</taxon>
        <taxon>Pseudomonadota</taxon>
        <taxon>Betaproteobacteria</taxon>
        <taxon>Nitrosomonadales</taxon>
        <taxon>Nitrosomonadaceae</taxon>
        <taxon>Nitrosomonas</taxon>
    </lineage>
</organism>
<dbReference type="PANTHER" id="PTHR43179:SF7">
    <property type="entry name" value="RHAMNOSYLTRANSFERASE WBBL"/>
    <property type="match status" value="1"/>
</dbReference>
<keyword evidence="2" id="KW-0808">Transferase</keyword>
<dbReference type="PANTHER" id="PTHR43179">
    <property type="entry name" value="RHAMNOSYLTRANSFERASE WBBL"/>
    <property type="match status" value="1"/>
</dbReference>
<accession>A0A5C7VQF2</accession>
<evidence type="ECO:0000313" key="2">
    <source>
        <dbReference type="EMBL" id="TXI26773.1"/>
    </source>
</evidence>
<protein>
    <submittedName>
        <fullName evidence="2">Glycosyltransferase</fullName>
    </submittedName>
</protein>
<dbReference type="Gene3D" id="3.40.50.2000">
    <property type="entry name" value="Glycogen Phosphorylase B"/>
    <property type="match status" value="1"/>
</dbReference>
<dbReference type="Pfam" id="PF13692">
    <property type="entry name" value="Glyco_trans_1_4"/>
    <property type="match status" value="1"/>
</dbReference>
<proteinExistence type="predicted"/>
<dbReference type="Pfam" id="PF00535">
    <property type="entry name" value="Glycos_transf_2"/>
    <property type="match status" value="1"/>
</dbReference>
<name>A0A5C7VQF2_9PROT</name>